<dbReference type="RefSeq" id="WP_088595315.1">
    <property type="nucleotide sequence ID" value="NZ_CP022022.1"/>
</dbReference>
<sequence length="205" mass="24165">MKYLFLLFFLPFYTFSQSKGETYYTYVIRDKKEQRKVINISHQLVLKQDTLCIVEPLILDRTYCYPYVKEGKKIRLLNNDDKSQPDKVVGIKLHNNELVALFLDHPIEVVSKDELRLTGEDRPYYSESAIKAVFGNDYPRIWSLFYLNGKLLSEDNEEIKNLLEKYDKGKFKAYYSEGAKAIKKYGLKGIWGVFEINCKTKKKKQ</sequence>
<evidence type="ECO:0000313" key="1">
    <source>
        <dbReference type="EMBL" id="ASF44537.1"/>
    </source>
</evidence>
<dbReference type="KEGG" id="capn:CBG49_10920"/>
<keyword evidence="2" id="KW-1185">Reference proteome</keyword>
<gene>
    <name evidence="1" type="ORF">CBG49_10920</name>
</gene>
<organism evidence="1 2">
    <name type="scientific">Capnocytophaga endodontalis</name>
    <dbReference type="NCBI Taxonomy" id="2708117"/>
    <lineage>
        <taxon>Bacteria</taxon>
        <taxon>Pseudomonadati</taxon>
        <taxon>Bacteroidota</taxon>
        <taxon>Flavobacteriia</taxon>
        <taxon>Flavobacteriales</taxon>
        <taxon>Flavobacteriaceae</taxon>
        <taxon>Capnocytophaga</taxon>
    </lineage>
</organism>
<accession>A0A1Z4BTB4</accession>
<dbReference type="EMBL" id="CP022022">
    <property type="protein sequence ID" value="ASF44537.1"/>
    <property type="molecule type" value="Genomic_DNA"/>
</dbReference>
<proteinExistence type="predicted"/>
<protein>
    <submittedName>
        <fullName evidence="1">Uncharacterized protein</fullName>
    </submittedName>
</protein>
<evidence type="ECO:0000313" key="2">
    <source>
        <dbReference type="Proteomes" id="UP000197007"/>
    </source>
</evidence>
<dbReference type="Proteomes" id="UP000197007">
    <property type="component" value="Chromosome"/>
</dbReference>
<dbReference type="AlphaFoldDB" id="A0A1Z4BTB4"/>
<name>A0A1Z4BTB4_9FLAO</name>
<reference evidence="2" key="1">
    <citation type="submission" date="2017-06" db="EMBL/GenBank/DDBJ databases">
        <title>Complete genome sequence of Capnocytophaga sp. KCOM 1579 (=ChDC OS43) isolated from a human refractory periapical abscess lesion.</title>
        <authorList>
            <person name="Kook J.-K."/>
            <person name="Park S.-N."/>
            <person name="Lim Y.K."/>
            <person name="Roh H."/>
        </authorList>
    </citation>
    <scope>NUCLEOTIDE SEQUENCE [LARGE SCALE GENOMIC DNA]</scope>
    <source>
        <strain evidence="2">ChDC OS43</strain>
    </source>
</reference>